<evidence type="ECO:0008006" key="16">
    <source>
        <dbReference type="Google" id="ProtNLM"/>
    </source>
</evidence>
<protein>
    <recommendedName>
        <fullName evidence="16">ERCC4 domain-containing protein</fullName>
    </recommendedName>
</protein>
<sequence>MDGSDTSLSLPSPRRLAGTRLDSSPRAVMDSPTLVVRTQQNRGEALPECSSPLFLGEQPSSPSPASPRPARVRRPRLTAQERAENQAERVRALAERQRWRDANRIRQRRADTMQDLHVRVDASLVHGALAPVMSDLREKMEADGAQLHTIAASLTAQTSPAFGRVAFERKVRSEYDAIQKLWAPLDEEHTLRESTLLHICTAAEFLAAMEDQSLVLRIQAPLPTVGADVLQDGPPRHVLVLLGLDTHLKQRRTAQNRAYTESIRQRMQSGGAPLRLPSEESVRAEIDRVLLQLQMLHACHVVRIPALSDAVDWLHSIACDVSIRPYKLLERASTAPIRASRTITGTSNLATFQGMLEQIPRCTAPATYAITAKYPTFRALMEAYAVCTPEQGAVLLAPLELSKRIYEVMTSLDGSMSVEN</sequence>
<keyword evidence="4" id="KW-0479">Metal-binding</keyword>
<evidence type="ECO:0000256" key="6">
    <source>
        <dbReference type="ARBA" id="ARBA00022763"/>
    </source>
</evidence>
<keyword evidence="15" id="KW-1185">Reference proteome</keyword>
<dbReference type="PANTHER" id="PTHR21077">
    <property type="entry name" value="EME1 PROTEIN"/>
    <property type="match status" value="1"/>
</dbReference>
<evidence type="ECO:0000256" key="4">
    <source>
        <dbReference type="ARBA" id="ARBA00022723"/>
    </source>
</evidence>
<evidence type="ECO:0000313" key="14">
    <source>
        <dbReference type="EMBL" id="WFD40132.1"/>
    </source>
</evidence>
<evidence type="ECO:0000256" key="3">
    <source>
        <dbReference type="ARBA" id="ARBA00022722"/>
    </source>
</evidence>
<dbReference type="GO" id="GO:0006302">
    <property type="term" value="P:double-strand break repair"/>
    <property type="evidence" value="ECO:0007669"/>
    <property type="project" value="TreeGrafter"/>
</dbReference>
<evidence type="ECO:0000256" key="10">
    <source>
        <dbReference type="ARBA" id="ARBA00023204"/>
    </source>
</evidence>
<name>A0AAF0F8B2_9BASI</name>
<evidence type="ECO:0000256" key="11">
    <source>
        <dbReference type="ARBA" id="ARBA00023242"/>
    </source>
</evidence>
<dbReference type="InterPro" id="IPR033310">
    <property type="entry name" value="Mms4/EME1/EME2"/>
</dbReference>
<dbReference type="InterPro" id="IPR042530">
    <property type="entry name" value="EME1/EME2_C"/>
</dbReference>
<evidence type="ECO:0000256" key="8">
    <source>
        <dbReference type="ARBA" id="ARBA00022842"/>
    </source>
</evidence>
<evidence type="ECO:0000313" key="15">
    <source>
        <dbReference type="Proteomes" id="UP001217754"/>
    </source>
</evidence>
<keyword evidence="8" id="KW-0460">Magnesium</keyword>
<dbReference type="RefSeq" id="XP_060123029.1">
    <property type="nucleotide sequence ID" value="XM_060267046.1"/>
</dbReference>
<dbReference type="GO" id="GO:0005634">
    <property type="term" value="C:nucleus"/>
    <property type="evidence" value="ECO:0007669"/>
    <property type="project" value="UniProtKB-SubCell"/>
</dbReference>
<dbReference type="GeneID" id="85226768"/>
<keyword evidence="5" id="KW-0255">Endonuclease</keyword>
<evidence type="ECO:0000256" key="7">
    <source>
        <dbReference type="ARBA" id="ARBA00022801"/>
    </source>
</evidence>
<evidence type="ECO:0000256" key="2">
    <source>
        <dbReference type="ARBA" id="ARBA00004123"/>
    </source>
</evidence>
<reference evidence="14" key="1">
    <citation type="submission" date="2023-03" db="EMBL/GenBank/DDBJ databases">
        <title>Mating type loci evolution in Malassezia.</title>
        <authorList>
            <person name="Coelho M.A."/>
        </authorList>
    </citation>
    <scope>NUCLEOTIDE SEQUENCE</scope>
    <source>
        <strain evidence="14">CBS 9431</strain>
    </source>
</reference>
<keyword evidence="12" id="KW-0469">Meiosis</keyword>
<dbReference type="GO" id="GO:0048476">
    <property type="term" value="C:Holliday junction resolvase complex"/>
    <property type="evidence" value="ECO:0007669"/>
    <property type="project" value="InterPro"/>
</dbReference>
<comment type="subcellular location">
    <subcellularLocation>
        <location evidence="2">Nucleus</location>
    </subcellularLocation>
</comment>
<keyword evidence="6" id="KW-0227">DNA damage</keyword>
<evidence type="ECO:0000256" key="12">
    <source>
        <dbReference type="ARBA" id="ARBA00023254"/>
    </source>
</evidence>
<dbReference type="Proteomes" id="UP001217754">
    <property type="component" value="Chromosome 5"/>
</dbReference>
<evidence type="ECO:0000256" key="5">
    <source>
        <dbReference type="ARBA" id="ARBA00022759"/>
    </source>
</evidence>
<keyword evidence="11" id="KW-0539">Nucleus</keyword>
<keyword evidence="9" id="KW-0233">DNA recombination</keyword>
<keyword evidence="3" id="KW-0540">Nuclease</keyword>
<dbReference type="EMBL" id="CP119962">
    <property type="protein sequence ID" value="WFD40132.1"/>
    <property type="molecule type" value="Genomic_DNA"/>
</dbReference>
<dbReference type="Gene3D" id="3.40.50.10130">
    <property type="match status" value="1"/>
</dbReference>
<evidence type="ECO:0000256" key="9">
    <source>
        <dbReference type="ARBA" id="ARBA00023172"/>
    </source>
</evidence>
<dbReference type="GO" id="GO:0046872">
    <property type="term" value="F:metal ion binding"/>
    <property type="evidence" value="ECO:0007669"/>
    <property type="project" value="UniProtKB-KW"/>
</dbReference>
<dbReference type="Gene3D" id="1.10.150.670">
    <property type="entry name" value="Crossover junction endonuclease EME1, DNA-binding domain"/>
    <property type="match status" value="1"/>
</dbReference>
<keyword evidence="7" id="KW-0378">Hydrolase</keyword>
<dbReference type="GO" id="GO:0031573">
    <property type="term" value="P:mitotic intra-S DNA damage checkpoint signaling"/>
    <property type="evidence" value="ECO:0007669"/>
    <property type="project" value="TreeGrafter"/>
</dbReference>
<keyword evidence="10" id="KW-0234">DNA repair</keyword>
<accession>A0AAF0F8B2</accession>
<dbReference type="GO" id="GO:0000712">
    <property type="term" value="P:resolution of meiotic recombination intermediates"/>
    <property type="evidence" value="ECO:0007669"/>
    <property type="project" value="TreeGrafter"/>
</dbReference>
<feature type="region of interest" description="Disordered" evidence="13">
    <location>
        <begin position="1"/>
        <end position="85"/>
    </location>
</feature>
<dbReference type="AlphaFoldDB" id="A0AAF0F8B2"/>
<dbReference type="PANTHER" id="PTHR21077:SF5">
    <property type="entry name" value="CROSSOVER JUNCTION ENDONUCLEASE MMS4"/>
    <property type="match status" value="1"/>
</dbReference>
<proteinExistence type="predicted"/>
<evidence type="ECO:0000256" key="13">
    <source>
        <dbReference type="SAM" id="MobiDB-lite"/>
    </source>
</evidence>
<dbReference type="GO" id="GO:0031297">
    <property type="term" value="P:replication fork processing"/>
    <property type="evidence" value="ECO:0007669"/>
    <property type="project" value="TreeGrafter"/>
</dbReference>
<dbReference type="GO" id="GO:0008821">
    <property type="term" value="F:crossover junction DNA endonuclease activity"/>
    <property type="evidence" value="ECO:0007669"/>
    <property type="project" value="TreeGrafter"/>
</dbReference>
<organism evidence="14 15">
    <name type="scientific">Malassezia japonica</name>
    <dbReference type="NCBI Taxonomy" id="223818"/>
    <lineage>
        <taxon>Eukaryota</taxon>
        <taxon>Fungi</taxon>
        <taxon>Dikarya</taxon>
        <taxon>Basidiomycota</taxon>
        <taxon>Ustilaginomycotina</taxon>
        <taxon>Malasseziomycetes</taxon>
        <taxon>Malasseziales</taxon>
        <taxon>Malasseziaceae</taxon>
        <taxon>Malassezia</taxon>
    </lineage>
</organism>
<evidence type="ECO:0000256" key="1">
    <source>
        <dbReference type="ARBA" id="ARBA00001946"/>
    </source>
</evidence>
<gene>
    <name evidence="14" type="ORF">MJAP1_003117</name>
</gene>
<comment type="cofactor">
    <cofactor evidence="1">
        <name>Mg(2+)</name>
        <dbReference type="ChEBI" id="CHEBI:18420"/>
    </cofactor>
</comment>
<feature type="compositionally biased region" description="Polar residues" evidence="13">
    <location>
        <begin position="1"/>
        <end position="10"/>
    </location>
</feature>